<name>A0A5R8XX54_9BACT</name>
<accession>A0A5R8XX54</accession>
<dbReference type="OrthoDB" id="9788959at2"/>
<dbReference type="SUPFAM" id="SSF52402">
    <property type="entry name" value="Adenine nucleotide alpha hydrolases-like"/>
    <property type="match status" value="1"/>
</dbReference>
<reference evidence="3 4" key="1">
    <citation type="submission" date="2019-05" db="EMBL/GenBank/DDBJ databases">
        <title>Arcobacter sp. nov., isolated from sea sediment.</title>
        <authorList>
            <person name="Kim W."/>
        </authorList>
    </citation>
    <scope>NUCLEOTIDE SEQUENCE [LARGE SCALE GENOMIC DNA]</scope>
    <source>
        <strain evidence="3 4">CAU 1517</strain>
    </source>
</reference>
<dbReference type="PANTHER" id="PTHR46268">
    <property type="entry name" value="STRESS RESPONSE PROTEIN NHAX"/>
    <property type="match status" value="1"/>
</dbReference>
<proteinExistence type="inferred from homology"/>
<dbReference type="InterPro" id="IPR014729">
    <property type="entry name" value="Rossmann-like_a/b/a_fold"/>
</dbReference>
<organism evidence="3 4">
    <name type="scientific">Arcobacter arenosus</name>
    <dbReference type="NCBI Taxonomy" id="2576037"/>
    <lineage>
        <taxon>Bacteria</taxon>
        <taxon>Pseudomonadati</taxon>
        <taxon>Campylobacterota</taxon>
        <taxon>Epsilonproteobacteria</taxon>
        <taxon>Campylobacterales</taxon>
        <taxon>Arcobacteraceae</taxon>
        <taxon>Arcobacter</taxon>
    </lineage>
</organism>
<sequence>MMFKKILVPLHLDYTENHEKLFAGALEVLNDDVGKLSLLYVNENRAHGSVYPILDEENEKHYNHDAYIELKKIAQKHKLPEDKISFNIRDGSAHREILEEARRIKADAIVMMATKPGLGSYFISSTPERVIRHANCSVFVIRLTDYQSIK</sequence>
<comment type="similarity">
    <text evidence="1">Belongs to the universal stress protein A family.</text>
</comment>
<keyword evidence="4" id="KW-1185">Reference proteome</keyword>
<comment type="caution">
    <text evidence="3">The sequence shown here is derived from an EMBL/GenBank/DDBJ whole genome shotgun (WGS) entry which is preliminary data.</text>
</comment>
<dbReference type="Proteomes" id="UP000308901">
    <property type="component" value="Unassembled WGS sequence"/>
</dbReference>
<feature type="domain" description="UspA" evidence="2">
    <location>
        <begin position="2"/>
        <end position="142"/>
    </location>
</feature>
<evidence type="ECO:0000259" key="2">
    <source>
        <dbReference type="Pfam" id="PF00582"/>
    </source>
</evidence>
<evidence type="ECO:0000313" key="4">
    <source>
        <dbReference type="Proteomes" id="UP000308901"/>
    </source>
</evidence>
<dbReference type="InterPro" id="IPR006016">
    <property type="entry name" value="UspA"/>
</dbReference>
<dbReference type="CDD" id="cd00293">
    <property type="entry name" value="USP-like"/>
    <property type="match status" value="1"/>
</dbReference>
<dbReference type="EMBL" id="VANU01000012">
    <property type="protein sequence ID" value="TLP34981.1"/>
    <property type="molecule type" value="Genomic_DNA"/>
</dbReference>
<dbReference type="AlphaFoldDB" id="A0A5R8XX54"/>
<evidence type="ECO:0000256" key="1">
    <source>
        <dbReference type="ARBA" id="ARBA00008791"/>
    </source>
</evidence>
<dbReference type="Gene3D" id="3.40.50.620">
    <property type="entry name" value="HUPs"/>
    <property type="match status" value="1"/>
</dbReference>
<gene>
    <name evidence="3" type="ORF">FDK22_15545</name>
</gene>
<dbReference type="PANTHER" id="PTHR46268:SF6">
    <property type="entry name" value="UNIVERSAL STRESS PROTEIN UP12"/>
    <property type="match status" value="1"/>
</dbReference>
<protein>
    <submittedName>
        <fullName evidence="3">Universal stress protein</fullName>
    </submittedName>
</protein>
<evidence type="ECO:0000313" key="3">
    <source>
        <dbReference type="EMBL" id="TLP34981.1"/>
    </source>
</evidence>
<dbReference type="Pfam" id="PF00582">
    <property type="entry name" value="Usp"/>
    <property type="match status" value="1"/>
</dbReference>